<feature type="compositionally biased region" description="Basic and acidic residues" evidence="1">
    <location>
        <begin position="43"/>
        <end position="54"/>
    </location>
</feature>
<feature type="region of interest" description="Disordered" evidence="1">
    <location>
        <begin position="39"/>
        <end position="63"/>
    </location>
</feature>
<dbReference type="AlphaFoldDB" id="A0A517R0L2"/>
<protein>
    <submittedName>
        <fullName evidence="2">Uncharacterized protein</fullName>
    </submittedName>
</protein>
<name>A0A517R0L2_9PLAN</name>
<dbReference type="KEGG" id="svp:Pan189_17480"/>
<reference evidence="2 3" key="1">
    <citation type="submission" date="2019-02" db="EMBL/GenBank/DDBJ databases">
        <title>Deep-cultivation of Planctomycetes and their phenomic and genomic characterization uncovers novel biology.</title>
        <authorList>
            <person name="Wiegand S."/>
            <person name="Jogler M."/>
            <person name="Boedeker C."/>
            <person name="Pinto D."/>
            <person name="Vollmers J."/>
            <person name="Rivas-Marin E."/>
            <person name="Kohn T."/>
            <person name="Peeters S.H."/>
            <person name="Heuer A."/>
            <person name="Rast P."/>
            <person name="Oberbeckmann S."/>
            <person name="Bunk B."/>
            <person name="Jeske O."/>
            <person name="Meyerdierks A."/>
            <person name="Storesund J.E."/>
            <person name="Kallscheuer N."/>
            <person name="Luecker S."/>
            <person name="Lage O.M."/>
            <person name="Pohl T."/>
            <person name="Merkel B.J."/>
            <person name="Hornburger P."/>
            <person name="Mueller R.-W."/>
            <person name="Bruemmer F."/>
            <person name="Labrenz M."/>
            <person name="Spormann A.M."/>
            <person name="Op den Camp H."/>
            <person name="Overmann J."/>
            <person name="Amann R."/>
            <person name="Jetten M.S.M."/>
            <person name="Mascher T."/>
            <person name="Medema M.H."/>
            <person name="Devos D.P."/>
            <person name="Kaster A.-K."/>
            <person name="Ovreas L."/>
            <person name="Rohde M."/>
            <person name="Galperin M.Y."/>
            <person name="Jogler C."/>
        </authorList>
    </citation>
    <scope>NUCLEOTIDE SEQUENCE [LARGE SCALE GENOMIC DNA]</scope>
    <source>
        <strain evidence="2 3">Pan189</strain>
    </source>
</reference>
<gene>
    <name evidence="2" type="ORF">Pan189_17480</name>
</gene>
<dbReference type="EMBL" id="CP036268">
    <property type="protein sequence ID" value="QDT37374.1"/>
    <property type="molecule type" value="Genomic_DNA"/>
</dbReference>
<sequence length="63" mass="6610">MALLGEVGSDSRPDDQTRVTFDANASMMALGAIDHFKVSPLTGRHDSSTGRDDLAGCSRDGVT</sequence>
<evidence type="ECO:0000313" key="2">
    <source>
        <dbReference type="EMBL" id="QDT37374.1"/>
    </source>
</evidence>
<keyword evidence="3" id="KW-1185">Reference proteome</keyword>
<organism evidence="2 3">
    <name type="scientific">Stratiformator vulcanicus</name>
    <dbReference type="NCBI Taxonomy" id="2527980"/>
    <lineage>
        <taxon>Bacteria</taxon>
        <taxon>Pseudomonadati</taxon>
        <taxon>Planctomycetota</taxon>
        <taxon>Planctomycetia</taxon>
        <taxon>Planctomycetales</taxon>
        <taxon>Planctomycetaceae</taxon>
        <taxon>Stratiformator</taxon>
    </lineage>
</organism>
<accession>A0A517R0L2</accession>
<evidence type="ECO:0000313" key="3">
    <source>
        <dbReference type="Proteomes" id="UP000317318"/>
    </source>
</evidence>
<evidence type="ECO:0000256" key="1">
    <source>
        <dbReference type="SAM" id="MobiDB-lite"/>
    </source>
</evidence>
<dbReference type="Proteomes" id="UP000317318">
    <property type="component" value="Chromosome"/>
</dbReference>
<proteinExistence type="predicted"/>